<evidence type="ECO:0000313" key="2">
    <source>
        <dbReference type="EMBL" id="MCQ0970266.1"/>
    </source>
</evidence>
<accession>A0ABT1MRV6</accession>
<gene>
    <name evidence="2" type="ORF">MLD63_07505</name>
</gene>
<name>A0ABT1MRV6_9RHOB</name>
<comment type="caution">
    <text evidence="2">The sequence shown here is derived from an EMBL/GenBank/DDBJ whole genome shotgun (WGS) entry which is preliminary data.</text>
</comment>
<dbReference type="PANTHER" id="PTHR44086">
    <property type="entry name" value="THIOSULFATE SULFURTRANSFERASE RDL2, MITOCHONDRIAL-RELATED"/>
    <property type="match status" value="1"/>
</dbReference>
<dbReference type="Proteomes" id="UP001203945">
    <property type="component" value="Unassembled WGS sequence"/>
</dbReference>
<sequence>MSELENWSPEQVRDAMEAGKIVLIDVRTPAEYAHEHINGALLMPMAFFKPEALPTQDGKRIVLHCGSGLRSAKMAQIAMQAGLSPLAHLKGGFAAWKEAGLPYIGTDFSTGAPKRVTG</sequence>
<dbReference type="InterPro" id="IPR036873">
    <property type="entry name" value="Rhodanese-like_dom_sf"/>
</dbReference>
<protein>
    <submittedName>
        <fullName evidence="2">Rhodanese-like domain-containing protein</fullName>
    </submittedName>
</protein>
<evidence type="ECO:0000259" key="1">
    <source>
        <dbReference type="PROSITE" id="PS50206"/>
    </source>
</evidence>
<dbReference type="SUPFAM" id="SSF52821">
    <property type="entry name" value="Rhodanese/Cell cycle control phosphatase"/>
    <property type="match status" value="1"/>
</dbReference>
<organism evidence="2 3">
    <name type="scientific">Paracoccus albicereus</name>
    <dbReference type="NCBI Taxonomy" id="2922394"/>
    <lineage>
        <taxon>Bacteria</taxon>
        <taxon>Pseudomonadati</taxon>
        <taxon>Pseudomonadota</taxon>
        <taxon>Alphaproteobacteria</taxon>
        <taxon>Rhodobacterales</taxon>
        <taxon>Paracoccaceae</taxon>
        <taxon>Paracoccus</taxon>
    </lineage>
</organism>
<dbReference type="Gene3D" id="3.40.250.10">
    <property type="entry name" value="Rhodanese-like domain"/>
    <property type="match status" value="1"/>
</dbReference>
<dbReference type="InterPro" id="IPR001763">
    <property type="entry name" value="Rhodanese-like_dom"/>
</dbReference>
<dbReference type="RefSeq" id="WP_255329248.1">
    <property type="nucleotide sequence ID" value="NZ_JAKZEU010000002.1"/>
</dbReference>
<evidence type="ECO:0000313" key="3">
    <source>
        <dbReference type="Proteomes" id="UP001203945"/>
    </source>
</evidence>
<keyword evidence="3" id="KW-1185">Reference proteome</keyword>
<dbReference type="PROSITE" id="PS50206">
    <property type="entry name" value="RHODANESE_3"/>
    <property type="match status" value="1"/>
</dbReference>
<dbReference type="SMART" id="SM00450">
    <property type="entry name" value="RHOD"/>
    <property type="match status" value="1"/>
</dbReference>
<dbReference type="EMBL" id="JAKZEU010000002">
    <property type="protein sequence ID" value="MCQ0970266.1"/>
    <property type="molecule type" value="Genomic_DNA"/>
</dbReference>
<reference evidence="2 3" key="1">
    <citation type="submission" date="2022-03" db="EMBL/GenBank/DDBJ databases">
        <authorList>
            <person name="He Y."/>
        </authorList>
    </citation>
    <scope>NUCLEOTIDE SEQUENCE [LARGE SCALE GENOMIC DNA]</scope>
    <source>
        <strain evidence="2 3">TK19116</strain>
    </source>
</reference>
<dbReference type="PANTHER" id="PTHR44086:SF10">
    <property type="entry name" value="THIOSULFATE SULFURTRANSFERASE_RHODANESE-LIKE DOMAIN-CONTAINING PROTEIN 3"/>
    <property type="match status" value="1"/>
</dbReference>
<dbReference type="CDD" id="cd00158">
    <property type="entry name" value="RHOD"/>
    <property type="match status" value="1"/>
</dbReference>
<feature type="domain" description="Rhodanese" evidence="1">
    <location>
        <begin position="17"/>
        <end position="105"/>
    </location>
</feature>
<dbReference type="Pfam" id="PF00581">
    <property type="entry name" value="Rhodanese"/>
    <property type="match status" value="1"/>
</dbReference>
<proteinExistence type="predicted"/>